<keyword evidence="3" id="KW-1185">Reference proteome</keyword>
<sequence length="50" mass="5108">MITTTTSPYGGGLAYTGTNGNTGAMIAVGVLLIVSGGLMLVIRRKPILEK</sequence>
<evidence type="ECO:0000313" key="2">
    <source>
        <dbReference type="EMBL" id="MBA8931363.1"/>
    </source>
</evidence>
<organism evidence="2 3">
    <name type="scientific">Kutzneria viridogrisea</name>
    <dbReference type="NCBI Taxonomy" id="47990"/>
    <lineage>
        <taxon>Bacteria</taxon>
        <taxon>Bacillati</taxon>
        <taxon>Actinomycetota</taxon>
        <taxon>Actinomycetes</taxon>
        <taxon>Pseudonocardiales</taxon>
        <taxon>Pseudonocardiaceae</taxon>
        <taxon>Kutzneria</taxon>
    </lineage>
</organism>
<dbReference type="RefSeq" id="WP_148309830.1">
    <property type="nucleotide sequence ID" value="NZ_BAAABQ010000009.1"/>
</dbReference>
<feature type="transmembrane region" description="Helical" evidence="1">
    <location>
        <begin position="23"/>
        <end position="42"/>
    </location>
</feature>
<keyword evidence="1" id="KW-0812">Transmembrane</keyword>
<dbReference type="NCBIfam" id="TIGR01167">
    <property type="entry name" value="LPXTG_anchor"/>
    <property type="match status" value="1"/>
</dbReference>
<dbReference type="EMBL" id="JACJID010000009">
    <property type="protein sequence ID" value="MBA8931363.1"/>
    <property type="molecule type" value="Genomic_DNA"/>
</dbReference>
<accession>A0ABR6BWS3</accession>
<dbReference type="Proteomes" id="UP000517916">
    <property type="component" value="Unassembled WGS sequence"/>
</dbReference>
<proteinExistence type="predicted"/>
<comment type="caution">
    <text evidence="2">The sequence shown here is derived from an EMBL/GenBank/DDBJ whole genome shotgun (WGS) entry which is preliminary data.</text>
</comment>
<name>A0ABR6BWS3_9PSEU</name>
<keyword evidence="1" id="KW-0472">Membrane</keyword>
<gene>
    <name evidence="2" type="ORF">BC739_008615</name>
</gene>
<evidence type="ECO:0000256" key="1">
    <source>
        <dbReference type="SAM" id="Phobius"/>
    </source>
</evidence>
<keyword evidence="1" id="KW-1133">Transmembrane helix</keyword>
<reference evidence="2 3" key="1">
    <citation type="submission" date="2020-08" db="EMBL/GenBank/DDBJ databases">
        <title>Genomic Encyclopedia of Archaeal and Bacterial Type Strains, Phase II (KMG-II): from individual species to whole genera.</title>
        <authorList>
            <person name="Goeker M."/>
        </authorList>
    </citation>
    <scope>NUCLEOTIDE SEQUENCE [LARGE SCALE GENOMIC DNA]</scope>
    <source>
        <strain evidence="2 3">DSM 43850</strain>
    </source>
</reference>
<protein>
    <submittedName>
        <fullName evidence="2">LPXTG-motif cell wall-anchored protein</fullName>
    </submittedName>
</protein>
<evidence type="ECO:0000313" key="3">
    <source>
        <dbReference type="Proteomes" id="UP000517916"/>
    </source>
</evidence>